<organism evidence="1 2">
    <name type="scientific">Frankia casuarinae (strain DSM 45818 / CECT 9043 / HFP020203 / CcI3)</name>
    <dbReference type="NCBI Taxonomy" id="106370"/>
    <lineage>
        <taxon>Bacteria</taxon>
        <taxon>Bacillati</taxon>
        <taxon>Actinomycetota</taxon>
        <taxon>Actinomycetes</taxon>
        <taxon>Frankiales</taxon>
        <taxon>Frankiaceae</taxon>
        <taxon>Frankia</taxon>
    </lineage>
</organism>
<gene>
    <name evidence="1" type="ordered locus">Francci3_2291</name>
</gene>
<dbReference type="HOGENOM" id="CLU_083287_15_6_11"/>
<dbReference type="PANTHER" id="PTHR39515">
    <property type="entry name" value="CONSERVED PROTEIN"/>
    <property type="match status" value="1"/>
</dbReference>
<dbReference type="PROSITE" id="PS50995">
    <property type="entry name" value="HTH_MARR_2"/>
    <property type="match status" value="1"/>
</dbReference>
<reference evidence="1 2" key="1">
    <citation type="journal article" date="2007" name="Genome Res.">
        <title>Genome characteristics of facultatively symbiotic Frankia sp. strains reflect host range and host plant biogeography.</title>
        <authorList>
            <person name="Normand P."/>
            <person name="Lapierre P."/>
            <person name="Tisa L.S."/>
            <person name="Gogarten J.P."/>
            <person name="Alloisio N."/>
            <person name="Bagnarol E."/>
            <person name="Bassi C.A."/>
            <person name="Berry A.M."/>
            <person name="Bickhart D.M."/>
            <person name="Choisne N."/>
            <person name="Couloux A."/>
            <person name="Cournoyer B."/>
            <person name="Cruveiller S."/>
            <person name="Daubin V."/>
            <person name="Demange N."/>
            <person name="Francino M.P."/>
            <person name="Goltsman E."/>
            <person name="Huang Y."/>
            <person name="Kopp O.R."/>
            <person name="Labarre L."/>
            <person name="Lapidus A."/>
            <person name="Lavire C."/>
            <person name="Marechal J."/>
            <person name="Martinez M."/>
            <person name="Mastronunzio J.E."/>
            <person name="Mullin B.C."/>
            <person name="Niemann J."/>
            <person name="Pujic P."/>
            <person name="Rawnsley T."/>
            <person name="Rouy Z."/>
            <person name="Schenowitz C."/>
            <person name="Sellstedt A."/>
            <person name="Tavares F."/>
            <person name="Tomkins J.P."/>
            <person name="Vallenet D."/>
            <person name="Valverde C."/>
            <person name="Wall L.G."/>
            <person name="Wang Y."/>
            <person name="Medigue C."/>
            <person name="Benson D.R."/>
        </authorList>
    </citation>
    <scope>NUCLEOTIDE SEQUENCE [LARGE SCALE GENOMIC DNA]</scope>
    <source>
        <strain evidence="2">DSM 45818 / CECT 9043 / CcI3</strain>
    </source>
</reference>
<dbReference type="SUPFAM" id="SSF46785">
    <property type="entry name" value="Winged helix' DNA-binding domain"/>
    <property type="match status" value="1"/>
</dbReference>
<sequence length="162" mass="17957">MQLRLERDARALTEVVTRLRRVLRTSIRSDYPWEALPMAQVELLQCLQERDGARVGELAGLLHLAPNTVSTLVQQMSDADLLRRVTDPADRRAARVSLTETGTRHLQGWREAHERRLGDALGRLAAADQAVIVEALPALSRLVEQLDDRRPADPSSVATGGP</sequence>
<dbReference type="STRING" id="106370.Francci3_2291"/>
<accession>Q2JAN3</accession>
<dbReference type="RefSeq" id="WP_011436705.1">
    <property type="nucleotide sequence ID" value="NC_007777.1"/>
</dbReference>
<dbReference type="InterPro" id="IPR036390">
    <property type="entry name" value="WH_DNA-bd_sf"/>
</dbReference>
<accession>A0A1X1PZ13</accession>
<dbReference type="PANTHER" id="PTHR39515:SF2">
    <property type="entry name" value="HTH-TYPE TRANSCRIPTIONAL REGULATOR RV0880"/>
    <property type="match status" value="1"/>
</dbReference>
<dbReference type="Proteomes" id="UP000001937">
    <property type="component" value="Chromosome"/>
</dbReference>
<protein>
    <submittedName>
        <fullName evidence="1">Transcriptional regulator, MarR family</fullName>
    </submittedName>
</protein>
<dbReference type="eggNOG" id="COG1846">
    <property type="taxonomic scope" value="Bacteria"/>
</dbReference>
<dbReference type="InterPro" id="IPR000835">
    <property type="entry name" value="HTH_MarR-typ"/>
</dbReference>
<proteinExistence type="predicted"/>
<keyword evidence="2" id="KW-1185">Reference proteome</keyword>
<dbReference type="InterPro" id="IPR052526">
    <property type="entry name" value="HTH-type_Bedaq_tolerance"/>
</dbReference>
<dbReference type="Gene3D" id="1.10.10.10">
    <property type="entry name" value="Winged helix-like DNA-binding domain superfamily/Winged helix DNA-binding domain"/>
    <property type="match status" value="1"/>
</dbReference>
<evidence type="ECO:0000313" key="2">
    <source>
        <dbReference type="Proteomes" id="UP000001937"/>
    </source>
</evidence>
<dbReference type="Pfam" id="PF01047">
    <property type="entry name" value="MarR"/>
    <property type="match status" value="1"/>
</dbReference>
<dbReference type="EMBL" id="CP000249">
    <property type="protein sequence ID" value="ABD11659.1"/>
    <property type="molecule type" value="Genomic_DNA"/>
</dbReference>
<dbReference type="SMART" id="SM00347">
    <property type="entry name" value="HTH_MARR"/>
    <property type="match status" value="1"/>
</dbReference>
<name>Q2JAN3_FRACC</name>
<dbReference type="InterPro" id="IPR036388">
    <property type="entry name" value="WH-like_DNA-bd_sf"/>
</dbReference>
<dbReference type="GO" id="GO:0003700">
    <property type="term" value="F:DNA-binding transcription factor activity"/>
    <property type="evidence" value="ECO:0007669"/>
    <property type="project" value="InterPro"/>
</dbReference>
<dbReference type="AlphaFoldDB" id="Q2JAN3"/>
<dbReference type="KEGG" id="fra:Francci3_2291"/>
<evidence type="ECO:0000313" key="1">
    <source>
        <dbReference type="EMBL" id="ABD11659.1"/>
    </source>
</evidence>